<keyword evidence="1" id="KW-0732">Signal</keyword>
<keyword evidence="4" id="KW-1185">Reference proteome</keyword>
<reference evidence="4" key="1">
    <citation type="journal article" date="2019" name="Int. J. Syst. Evol. Microbiol.">
        <title>The Global Catalogue of Microorganisms (GCM) 10K type strain sequencing project: providing services to taxonomists for standard genome sequencing and annotation.</title>
        <authorList>
            <consortium name="The Broad Institute Genomics Platform"/>
            <consortium name="The Broad Institute Genome Sequencing Center for Infectious Disease"/>
            <person name="Wu L."/>
            <person name="Ma J."/>
        </authorList>
    </citation>
    <scope>NUCLEOTIDE SEQUENCE [LARGE SCALE GENOMIC DNA]</scope>
    <source>
        <strain evidence="4">TISTR 1511</strain>
    </source>
</reference>
<comment type="caution">
    <text evidence="3">The sequence shown here is derived from an EMBL/GenBank/DDBJ whole genome shotgun (WGS) entry which is preliminary data.</text>
</comment>
<protein>
    <submittedName>
        <fullName evidence="3">ABC transporter substrate-binding protein</fullName>
    </submittedName>
</protein>
<dbReference type="PROSITE" id="PS51257">
    <property type="entry name" value="PROKAR_LIPOPROTEIN"/>
    <property type="match status" value="1"/>
</dbReference>
<evidence type="ECO:0000256" key="1">
    <source>
        <dbReference type="SAM" id="SignalP"/>
    </source>
</evidence>
<evidence type="ECO:0000313" key="4">
    <source>
        <dbReference type="Proteomes" id="UP001597453"/>
    </source>
</evidence>
<dbReference type="InterPro" id="IPR027939">
    <property type="entry name" value="NMT1/THI5"/>
</dbReference>
<proteinExistence type="predicted"/>
<dbReference type="Proteomes" id="UP001597453">
    <property type="component" value="Unassembled WGS sequence"/>
</dbReference>
<dbReference type="PANTHER" id="PTHR31528:SF15">
    <property type="entry name" value="RIBOFLAVIN-BINDING PROTEIN RIBY"/>
    <property type="match status" value="1"/>
</dbReference>
<sequence length="349" mass="37536">MNQHPKRRFFTRALRTIAATTVAALALAGCQSGGNPGGTEAAGEPITVGLTYTPNIQFAPFYVAEELGYFDEAGVNVELRHHGESEELFGAIKNGTEQMVYASGDEIAQAVPGGVEMRSVATLYAKYPAVLIVPEDSDIKTAEDLRDKKIGVPGAYGQTYFALLAMLARANMDVENIHLEEIGYTQQAALTTGKVDAVMGFANNDAVQIEASGFPVRTIDAVLPESPVLVGPAVAASDSLIDERGEDITRVLEAVSRALDYIRENPEEAVKLSAEYIPTLTSPEQRDAALATLEASLPLMADGDLQNVPEHWTAMVEFMKTRELLPGRVQAELLYTNDLLPGATPKARN</sequence>
<name>A0ABW5RJ88_9MICO</name>
<accession>A0ABW5RJ88</accession>
<dbReference type="SUPFAM" id="SSF53850">
    <property type="entry name" value="Periplasmic binding protein-like II"/>
    <property type="match status" value="1"/>
</dbReference>
<evidence type="ECO:0000313" key="3">
    <source>
        <dbReference type="EMBL" id="MFD2675153.1"/>
    </source>
</evidence>
<feature type="chain" id="PRO_5046794389" evidence="1">
    <location>
        <begin position="29"/>
        <end position="349"/>
    </location>
</feature>
<dbReference type="Gene3D" id="3.40.190.10">
    <property type="entry name" value="Periplasmic binding protein-like II"/>
    <property type="match status" value="2"/>
</dbReference>
<dbReference type="InterPro" id="IPR015168">
    <property type="entry name" value="SsuA/THI5"/>
</dbReference>
<evidence type="ECO:0000259" key="2">
    <source>
        <dbReference type="SMART" id="SM00062"/>
    </source>
</evidence>
<dbReference type="SMART" id="SM00062">
    <property type="entry name" value="PBPb"/>
    <property type="match status" value="1"/>
</dbReference>
<feature type="domain" description="Solute-binding protein family 3/N-terminal" evidence="2">
    <location>
        <begin position="45"/>
        <end position="280"/>
    </location>
</feature>
<dbReference type="Pfam" id="PF09084">
    <property type="entry name" value="NMT1"/>
    <property type="match status" value="1"/>
</dbReference>
<dbReference type="PANTHER" id="PTHR31528">
    <property type="entry name" value="4-AMINO-5-HYDROXYMETHYL-2-METHYLPYRIMIDINE PHOSPHATE SYNTHASE THI11-RELATED"/>
    <property type="match status" value="1"/>
</dbReference>
<gene>
    <name evidence="3" type="ORF">ACFSUQ_07590</name>
</gene>
<dbReference type="InterPro" id="IPR001638">
    <property type="entry name" value="Solute-binding_3/MltF_N"/>
</dbReference>
<feature type="signal peptide" evidence="1">
    <location>
        <begin position="1"/>
        <end position="28"/>
    </location>
</feature>
<dbReference type="EMBL" id="JBHUNF010000004">
    <property type="protein sequence ID" value="MFD2675153.1"/>
    <property type="molecule type" value="Genomic_DNA"/>
</dbReference>
<organism evidence="3 4">
    <name type="scientific">Gulosibacter bifidus</name>
    <dbReference type="NCBI Taxonomy" id="272239"/>
    <lineage>
        <taxon>Bacteria</taxon>
        <taxon>Bacillati</taxon>
        <taxon>Actinomycetota</taxon>
        <taxon>Actinomycetes</taxon>
        <taxon>Micrococcales</taxon>
        <taxon>Microbacteriaceae</taxon>
        <taxon>Gulosibacter</taxon>
    </lineage>
</organism>
<dbReference type="RefSeq" id="WP_066059183.1">
    <property type="nucleotide sequence ID" value="NZ_JBHUNF010000004.1"/>
</dbReference>